<feature type="domain" description="Endonuclease/exonuclease/phosphatase" evidence="2">
    <location>
        <begin position="453"/>
        <end position="595"/>
    </location>
</feature>
<dbReference type="InterPro" id="IPR026960">
    <property type="entry name" value="RVT-Znf"/>
</dbReference>
<dbReference type="EMBL" id="JAATIQ010000322">
    <property type="protein sequence ID" value="KAF4361868.1"/>
    <property type="molecule type" value="Genomic_DNA"/>
</dbReference>
<comment type="caution">
    <text evidence="5">The sequence shown here is derived from an EMBL/GenBank/DDBJ whole genome shotgun (WGS) entry which is preliminary data.</text>
</comment>
<evidence type="ECO:0000259" key="4">
    <source>
        <dbReference type="Pfam" id="PF13966"/>
    </source>
</evidence>
<evidence type="ECO:0000259" key="3">
    <source>
        <dbReference type="Pfam" id="PF13456"/>
    </source>
</evidence>
<evidence type="ECO:0000313" key="6">
    <source>
        <dbReference type="Proteomes" id="UP000583929"/>
    </source>
</evidence>
<dbReference type="InterPro" id="IPR036691">
    <property type="entry name" value="Endo/exonu/phosph_ase_sf"/>
</dbReference>
<accession>A0A7J6EU12</accession>
<dbReference type="SUPFAM" id="SSF53098">
    <property type="entry name" value="Ribonuclease H-like"/>
    <property type="match status" value="1"/>
</dbReference>
<dbReference type="InterPro" id="IPR012337">
    <property type="entry name" value="RNaseH-like_sf"/>
</dbReference>
<feature type="domain" description="RNase H type-1" evidence="3">
    <location>
        <begin position="1034"/>
        <end position="1146"/>
    </location>
</feature>
<dbReference type="GO" id="GO:0004523">
    <property type="term" value="F:RNA-DNA hybrid ribonuclease activity"/>
    <property type="evidence" value="ECO:0007669"/>
    <property type="project" value="InterPro"/>
</dbReference>
<evidence type="ECO:0000259" key="2">
    <source>
        <dbReference type="Pfam" id="PF03372"/>
    </source>
</evidence>
<protein>
    <recommendedName>
        <fullName evidence="7">RNase H type-1 domain-containing protein</fullName>
    </recommendedName>
</protein>
<dbReference type="PANTHER" id="PTHR35218:SF9">
    <property type="entry name" value="ENDONUCLEASE_EXONUCLEASE_PHOSPHATASE DOMAIN-CONTAINING PROTEIN"/>
    <property type="match status" value="1"/>
</dbReference>
<dbReference type="GO" id="GO:0003676">
    <property type="term" value="F:nucleic acid binding"/>
    <property type="evidence" value="ECO:0007669"/>
    <property type="project" value="InterPro"/>
</dbReference>
<feature type="domain" description="Reverse transcriptase zinc-binding" evidence="4">
    <location>
        <begin position="828"/>
        <end position="913"/>
    </location>
</feature>
<dbReference type="Proteomes" id="UP000583929">
    <property type="component" value="Unassembled WGS sequence"/>
</dbReference>
<dbReference type="PANTHER" id="PTHR35218">
    <property type="entry name" value="RNASE H DOMAIN-CONTAINING PROTEIN"/>
    <property type="match status" value="1"/>
</dbReference>
<evidence type="ECO:0000313" key="5">
    <source>
        <dbReference type="EMBL" id="KAF4361868.1"/>
    </source>
</evidence>
<sequence>MVGEVFPISLLCFSKDTCFFYVVMAGPSVQAVEELIEETENFCFDDFSIQVEPDNDVARDTVARTVVGRFFAKRGVSLGTLRRALPREAKSVLENGPWNPCGGFLLVTALPEDGDWRSANLESLDIWVKAFGVPMPFMTDACIANMASRMGSLIQSKKVRRNGIIANDFLRFQLENGFALLEVYDISDIRRFEKSDCIASGVGEANGGPIEAFPVAYNDYVDLSKFPTKHVLHIANIFKEKLGPIKFGAMHENEEEPRINPLPIQKLKKPKLVGPRGIPKPPVFGRNFDPNKLSGSKRKKSVGKSTRRSEFVAESQGGCCIQVVDKTGIPEVFGEVSGVNQSLGVSNGSEGEDSGKRHRIDMECLRSKEGSFGLNLENVCQPMDEFTPGDKIEFGSGFQPGLATVSAPAFLAATEMEAESVKSDARAPRKGLAQEVLKGSTQDFSMAEEAGPLRNLIRDQDPDVLFLMETKLVHRRMDGVWRRLGFAGGVVVGSSGAAGGLCLCWKEGIEIEVVSSTPSTITARFSRLLNGPVWTCFCVYAPPYRGERVTFWENLSIEVVAVVEPWVVVGDLNLILDQAEKVGGSPPARSDCQIFRDFLDVSGGVDLGSIVAYPKAGVRSLAIKDSDHAPIVLDLLLDRERFSTPFRFLDAWTRDPGCREVIRQAWEIEVRGFKSFQLVTRLAESRRRLAKWNREKFEEFNFALVTKLGWHLAAGTDSPWCQFFKDKYFRRSNSFWSVPKSKSWSFGAKSIMSTREFIRNETCFVVGNGASVDICHSPWLPGHNWESYVAAFNPRVCEKGVMDVIAVPRLTMDANDELFWKSSPDGSFSVKKAYLACIRDRCLIEERMWSTLWKDKGHERIKIFLWRLARDILPFGSRIQRIFGNNSHCVLCNSGDDSPTHLFFHCDIAVQVWRSGPWGFRSDSMVFSDTLDMTKWLLKPYGTPLIDSDLALFSKYAISLCYILWRTRNTSFHEGVRPVVASIQQAISLLVADWPNEETSVVIRHEEHNSSLGEFLREIPRSDVYVFVDAAVRGELGIAAVIVCDLSGQVLEAATVKRRVSSPFEAELAAIHLGCCRILQNSWPRVTILSDCKTAVQGLSSGQSPEWRVRGLFDDTFLLLSQMPNHHLCWIPRSWNSGAHSLAAWAASACCFRQFSSREVGTLAFRPLWF</sequence>
<evidence type="ECO:0000256" key="1">
    <source>
        <dbReference type="SAM" id="MobiDB-lite"/>
    </source>
</evidence>
<dbReference type="Pfam" id="PF13966">
    <property type="entry name" value="zf-RVT"/>
    <property type="match status" value="1"/>
</dbReference>
<proteinExistence type="predicted"/>
<dbReference type="CDD" id="cd06222">
    <property type="entry name" value="RNase_H_like"/>
    <property type="match status" value="1"/>
</dbReference>
<dbReference type="Gene3D" id="3.60.10.10">
    <property type="entry name" value="Endonuclease/exonuclease/phosphatase"/>
    <property type="match status" value="1"/>
</dbReference>
<keyword evidence="6" id="KW-1185">Reference proteome</keyword>
<dbReference type="InterPro" id="IPR005135">
    <property type="entry name" value="Endo/exonuclease/phosphatase"/>
</dbReference>
<evidence type="ECO:0008006" key="7">
    <source>
        <dbReference type="Google" id="ProtNLM"/>
    </source>
</evidence>
<dbReference type="SUPFAM" id="SSF56219">
    <property type="entry name" value="DNase I-like"/>
    <property type="match status" value="1"/>
</dbReference>
<dbReference type="InterPro" id="IPR044730">
    <property type="entry name" value="RNase_H-like_dom_plant"/>
</dbReference>
<gene>
    <name evidence="5" type="ORF">G4B88_009240</name>
</gene>
<dbReference type="AlphaFoldDB" id="A0A7J6EU12"/>
<feature type="region of interest" description="Disordered" evidence="1">
    <location>
        <begin position="276"/>
        <end position="308"/>
    </location>
</feature>
<feature type="compositionally biased region" description="Basic residues" evidence="1">
    <location>
        <begin position="295"/>
        <end position="306"/>
    </location>
</feature>
<dbReference type="Pfam" id="PF13456">
    <property type="entry name" value="RVT_3"/>
    <property type="match status" value="1"/>
</dbReference>
<dbReference type="Gene3D" id="3.30.420.10">
    <property type="entry name" value="Ribonuclease H-like superfamily/Ribonuclease H"/>
    <property type="match status" value="1"/>
</dbReference>
<organism evidence="5 6">
    <name type="scientific">Cannabis sativa</name>
    <name type="common">Hemp</name>
    <name type="synonym">Marijuana</name>
    <dbReference type="NCBI Taxonomy" id="3483"/>
    <lineage>
        <taxon>Eukaryota</taxon>
        <taxon>Viridiplantae</taxon>
        <taxon>Streptophyta</taxon>
        <taxon>Embryophyta</taxon>
        <taxon>Tracheophyta</taxon>
        <taxon>Spermatophyta</taxon>
        <taxon>Magnoliopsida</taxon>
        <taxon>eudicotyledons</taxon>
        <taxon>Gunneridae</taxon>
        <taxon>Pentapetalae</taxon>
        <taxon>rosids</taxon>
        <taxon>fabids</taxon>
        <taxon>Rosales</taxon>
        <taxon>Cannabaceae</taxon>
        <taxon>Cannabis</taxon>
    </lineage>
</organism>
<dbReference type="Pfam" id="PF03372">
    <property type="entry name" value="Exo_endo_phos"/>
    <property type="match status" value="1"/>
</dbReference>
<reference evidence="5 6" key="1">
    <citation type="journal article" date="2020" name="bioRxiv">
        <title>Sequence and annotation of 42 cannabis genomes reveals extensive copy number variation in cannabinoid synthesis and pathogen resistance genes.</title>
        <authorList>
            <person name="Mckernan K.J."/>
            <person name="Helbert Y."/>
            <person name="Kane L.T."/>
            <person name="Ebling H."/>
            <person name="Zhang L."/>
            <person name="Liu B."/>
            <person name="Eaton Z."/>
            <person name="Mclaughlin S."/>
            <person name="Kingan S."/>
            <person name="Baybayan P."/>
            <person name="Concepcion G."/>
            <person name="Jordan M."/>
            <person name="Riva A."/>
            <person name="Barbazuk W."/>
            <person name="Harkins T."/>
        </authorList>
    </citation>
    <scope>NUCLEOTIDE SEQUENCE [LARGE SCALE GENOMIC DNA]</scope>
    <source>
        <strain evidence="6">cv. Jamaican Lion 4</strain>
        <tissue evidence="5">Leaf</tissue>
    </source>
</reference>
<dbReference type="InterPro" id="IPR036397">
    <property type="entry name" value="RNaseH_sf"/>
</dbReference>
<name>A0A7J6EU12_CANSA</name>
<dbReference type="InterPro" id="IPR002156">
    <property type="entry name" value="RNaseH_domain"/>
</dbReference>